<evidence type="ECO:0000313" key="23">
    <source>
        <dbReference type="EMBL" id="KIH58890.1"/>
    </source>
</evidence>
<keyword evidence="13" id="KW-0256">Endoplasmic reticulum</keyword>
<keyword evidence="19" id="KW-0458">Lysosome</keyword>
<keyword evidence="7" id="KW-0964">Secreted</keyword>
<keyword evidence="15" id="KW-0333">Golgi apparatus</keyword>
<evidence type="ECO:0000256" key="4">
    <source>
        <dbReference type="ARBA" id="ARBA00004613"/>
    </source>
</evidence>
<keyword evidence="10" id="KW-0479">Metal-binding</keyword>
<dbReference type="GO" id="GO:0043171">
    <property type="term" value="P:peptide catabolic process"/>
    <property type="evidence" value="ECO:0007669"/>
    <property type="project" value="TreeGrafter"/>
</dbReference>
<evidence type="ECO:0000256" key="8">
    <source>
        <dbReference type="ARBA" id="ARBA00022645"/>
    </source>
</evidence>
<evidence type="ECO:0000313" key="24">
    <source>
        <dbReference type="Proteomes" id="UP000054047"/>
    </source>
</evidence>
<evidence type="ECO:0000256" key="11">
    <source>
        <dbReference type="ARBA" id="ARBA00022729"/>
    </source>
</evidence>
<evidence type="ECO:0000256" key="19">
    <source>
        <dbReference type="ARBA" id="ARBA00023228"/>
    </source>
</evidence>
<dbReference type="Pfam" id="PF04389">
    <property type="entry name" value="Peptidase_M28"/>
    <property type="match status" value="1"/>
</dbReference>
<dbReference type="InterPro" id="IPR007484">
    <property type="entry name" value="Peptidase_M28"/>
</dbReference>
<evidence type="ECO:0000256" key="15">
    <source>
        <dbReference type="ARBA" id="ARBA00023034"/>
    </source>
</evidence>
<evidence type="ECO:0000256" key="20">
    <source>
        <dbReference type="ARBA" id="ARBA00025833"/>
    </source>
</evidence>
<comment type="similarity">
    <text evidence="5">Belongs to the peptidase M28 family.</text>
</comment>
<dbReference type="EMBL" id="KN732592">
    <property type="protein sequence ID" value="KIH58890.1"/>
    <property type="molecule type" value="Genomic_DNA"/>
</dbReference>
<dbReference type="GO" id="GO:0046872">
    <property type="term" value="F:metal ion binding"/>
    <property type="evidence" value="ECO:0007669"/>
    <property type="project" value="UniProtKB-KW"/>
</dbReference>
<dbReference type="GO" id="GO:0005794">
    <property type="term" value="C:Golgi apparatus"/>
    <property type="evidence" value="ECO:0007669"/>
    <property type="project" value="UniProtKB-SubCell"/>
</dbReference>
<dbReference type="OrthoDB" id="10013407at2759"/>
<keyword evidence="12" id="KW-0378">Hydrolase</keyword>
<comment type="subcellular location">
    <subcellularLocation>
        <location evidence="1">Endoplasmic reticulum</location>
    </subcellularLocation>
    <subcellularLocation>
        <location evidence="3">Golgi apparatus</location>
    </subcellularLocation>
    <subcellularLocation>
        <location evidence="2">Lysosome</location>
    </subcellularLocation>
    <subcellularLocation>
        <location evidence="4">Secreted</location>
    </subcellularLocation>
</comment>
<accession>A0A0C2GCT5</accession>
<keyword evidence="17" id="KW-0865">Zymogen</keyword>
<evidence type="ECO:0000256" key="10">
    <source>
        <dbReference type="ARBA" id="ARBA00022723"/>
    </source>
</evidence>
<protein>
    <recommendedName>
        <fullName evidence="6">Carboxypeptidase Q</fullName>
    </recommendedName>
    <alternativeName>
        <fullName evidence="21">Plasma glutamate carboxypeptidase</fullName>
    </alternativeName>
</protein>
<evidence type="ECO:0000256" key="6">
    <source>
        <dbReference type="ARBA" id="ARBA00014116"/>
    </source>
</evidence>
<dbReference type="GO" id="GO:0005783">
    <property type="term" value="C:endoplasmic reticulum"/>
    <property type="evidence" value="ECO:0007669"/>
    <property type="project" value="UniProtKB-SubCell"/>
</dbReference>
<dbReference type="GO" id="GO:0005615">
    <property type="term" value="C:extracellular space"/>
    <property type="evidence" value="ECO:0007669"/>
    <property type="project" value="TreeGrafter"/>
</dbReference>
<dbReference type="PANTHER" id="PTHR12053">
    <property type="entry name" value="PROTEASE FAMILY M28 PLASMA GLUTAMATE CARBOXYPEPTIDASE-RELATED"/>
    <property type="match status" value="1"/>
</dbReference>
<dbReference type="GO" id="GO:0004180">
    <property type="term" value="F:carboxypeptidase activity"/>
    <property type="evidence" value="ECO:0007669"/>
    <property type="project" value="UniProtKB-KW"/>
</dbReference>
<evidence type="ECO:0000256" key="13">
    <source>
        <dbReference type="ARBA" id="ARBA00022824"/>
    </source>
</evidence>
<sequence>MSRTIRGAFWTAEEQGTLGARYYCANHLNTEERFVFASESDQGAFRPRNFNSVLRYQGDEKHKRKIEEIVDILNGNGIPLRVVNSRDQVDVACFAKAGIPSVNYEPDRALADPEEGNRDGRWAPKLLNKIERVDVACFAKAGIPSVNYEPDRGKDYYFNFHHSEADYVSIFEEDDISYTAGIFAVLAHSIANMDDW</sequence>
<evidence type="ECO:0000259" key="22">
    <source>
        <dbReference type="Pfam" id="PF04389"/>
    </source>
</evidence>
<dbReference type="SUPFAM" id="SSF53187">
    <property type="entry name" value="Zn-dependent exopeptidases"/>
    <property type="match status" value="1"/>
</dbReference>
<gene>
    <name evidence="23" type="ORF">ANCDUO_10894</name>
</gene>
<keyword evidence="14" id="KW-0862">Zinc</keyword>
<evidence type="ECO:0000256" key="5">
    <source>
        <dbReference type="ARBA" id="ARBA00010918"/>
    </source>
</evidence>
<organism evidence="23 24">
    <name type="scientific">Ancylostoma duodenale</name>
    <dbReference type="NCBI Taxonomy" id="51022"/>
    <lineage>
        <taxon>Eukaryota</taxon>
        <taxon>Metazoa</taxon>
        <taxon>Ecdysozoa</taxon>
        <taxon>Nematoda</taxon>
        <taxon>Chromadorea</taxon>
        <taxon>Rhabditida</taxon>
        <taxon>Rhabditina</taxon>
        <taxon>Rhabditomorpha</taxon>
        <taxon>Strongyloidea</taxon>
        <taxon>Ancylostomatidae</taxon>
        <taxon>Ancylostomatinae</taxon>
        <taxon>Ancylostoma</taxon>
    </lineage>
</organism>
<evidence type="ECO:0000256" key="1">
    <source>
        <dbReference type="ARBA" id="ARBA00004240"/>
    </source>
</evidence>
<evidence type="ECO:0000256" key="16">
    <source>
        <dbReference type="ARBA" id="ARBA00023049"/>
    </source>
</evidence>
<evidence type="ECO:0000256" key="3">
    <source>
        <dbReference type="ARBA" id="ARBA00004555"/>
    </source>
</evidence>
<evidence type="ECO:0000256" key="9">
    <source>
        <dbReference type="ARBA" id="ARBA00022670"/>
    </source>
</evidence>
<name>A0A0C2GCT5_9BILA</name>
<feature type="domain" description="Peptidase M28" evidence="22">
    <location>
        <begin position="2"/>
        <end position="114"/>
    </location>
</feature>
<dbReference type="InterPro" id="IPR039866">
    <property type="entry name" value="CPQ"/>
</dbReference>
<reference evidence="23 24" key="1">
    <citation type="submission" date="2013-12" db="EMBL/GenBank/DDBJ databases">
        <title>Draft genome of the parsitic nematode Ancylostoma duodenale.</title>
        <authorList>
            <person name="Mitreva M."/>
        </authorList>
    </citation>
    <scope>NUCLEOTIDE SEQUENCE [LARGE SCALE GENOMIC DNA]</scope>
    <source>
        <strain evidence="23 24">Zhejiang</strain>
    </source>
</reference>
<keyword evidence="11" id="KW-0732">Signal</keyword>
<dbReference type="AlphaFoldDB" id="A0A0C2GCT5"/>
<evidence type="ECO:0000256" key="12">
    <source>
        <dbReference type="ARBA" id="ARBA00022801"/>
    </source>
</evidence>
<evidence type="ECO:0000256" key="7">
    <source>
        <dbReference type="ARBA" id="ARBA00022525"/>
    </source>
</evidence>
<evidence type="ECO:0000256" key="17">
    <source>
        <dbReference type="ARBA" id="ARBA00023145"/>
    </source>
</evidence>
<keyword evidence="8" id="KW-0121">Carboxypeptidase</keyword>
<keyword evidence="9" id="KW-0645">Protease</keyword>
<dbReference type="PANTHER" id="PTHR12053:SF3">
    <property type="entry name" value="CARBOXYPEPTIDASE Q"/>
    <property type="match status" value="1"/>
</dbReference>
<dbReference type="GO" id="GO:0070573">
    <property type="term" value="F:metallodipeptidase activity"/>
    <property type="evidence" value="ECO:0007669"/>
    <property type="project" value="InterPro"/>
</dbReference>
<comment type="subunit">
    <text evidence="20">Homodimer. The monomeric form is inactive while the homodimer is active.</text>
</comment>
<keyword evidence="18" id="KW-0325">Glycoprotein</keyword>
<dbReference type="Proteomes" id="UP000054047">
    <property type="component" value="Unassembled WGS sequence"/>
</dbReference>
<keyword evidence="24" id="KW-1185">Reference proteome</keyword>
<dbReference type="GO" id="GO:0005764">
    <property type="term" value="C:lysosome"/>
    <property type="evidence" value="ECO:0007669"/>
    <property type="project" value="UniProtKB-SubCell"/>
</dbReference>
<evidence type="ECO:0000256" key="21">
    <source>
        <dbReference type="ARBA" id="ARBA00033328"/>
    </source>
</evidence>
<proteinExistence type="inferred from homology"/>
<evidence type="ECO:0000256" key="2">
    <source>
        <dbReference type="ARBA" id="ARBA00004371"/>
    </source>
</evidence>
<keyword evidence="16" id="KW-0482">Metalloprotease</keyword>
<dbReference type="GO" id="GO:0006508">
    <property type="term" value="P:proteolysis"/>
    <property type="evidence" value="ECO:0007669"/>
    <property type="project" value="UniProtKB-KW"/>
</dbReference>
<evidence type="ECO:0000256" key="18">
    <source>
        <dbReference type="ARBA" id="ARBA00023180"/>
    </source>
</evidence>
<evidence type="ECO:0000256" key="14">
    <source>
        <dbReference type="ARBA" id="ARBA00022833"/>
    </source>
</evidence>
<dbReference type="Gene3D" id="3.40.630.10">
    <property type="entry name" value="Zn peptidases"/>
    <property type="match status" value="1"/>
</dbReference>